<name>A0A1I6K6V0_9SPHN</name>
<organism evidence="1 2">
    <name type="scientific">Sphingomonas jatrophae</name>
    <dbReference type="NCBI Taxonomy" id="1166337"/>
    <lineage>
        <taxon>Bacteria</taxon>
        <taxon>Pseudomonadati</taxon>
        <taxon>Pseudomonadota</taxon>
        <taxon>Alphaproteobacteria</taxon>
        <taxon>Sphingomonadales</taxon>
        <taxon>Sphingomonadaceae</taxon>
        <taxon>Sphingomonas</taxon>
    </lineage>
</organism>
<sequence>MTRPLRVSVTNAPDYLSAVGDPQKQIPTHIADLGEGPVQLVHGDASSIGHIVIEGASRIALYVYREPCKCGCGSVGRGIIYTPNPEQARAIGTTLLKIADEVEQAAGEAAAAVIARLLGK</sequence>
<dbReference type="OrthoDB" id="7596417at2"/>
<dbReference type="AlphaFoldDB" id="A0A1I6K6V0"/>
<dbReference type="EMBL" id="FOZG01000001">
    <property type="protein sequence ID" value="SFR86788.1"/>
    <property type="molecule type" value="Genomic_DNA"/>
</dbReference>
<protein>
    <submittedName>
        <fullName evidence="1">Uncharacterized protein</fullName>
    </submittedName>
</protein>
<keyword evidence="2" id="KW-1185">Reference proteome</keyword>
<dbReference type="RefSeq" id="WP_093312669.1">
    <property type="nucleotide sequence ID" value="NZ_FOZG01000001.1"/>
</dbReference>
<dbReference type="STRING" id="1166337.SAMN05192580_1376"/>
<dbReference type="Proteomes" id="UP000198824">
    <property type="component" value="Unassembled WGS sequence"/>
</dbReference>
<evidence type="ECO:0000313" key="2">
    <source>
        <dbReference type="Proteomes" id="UP000198824"/>
    </source>
</evidence>
<reference evidence="1 2" key="1">
    <citation type="submission" date="2016-10" db="EMBL/GenBank/DDBJ databases">
        <authorList>
            <person name="de Groot N.N."/>
        </authorList>
    </citation>
    <scope>NUCLEOTIDE SEQUENCE [LARGE SCALE GENOMIC DNA]</scope>
    <source>
        <strain evidence="1 2">S5-249</strain>
    </source>
</reference>
<accession>A0A1I6K6V0</accession>
<evidence type="ECO:0000313" key="1">
    <source>
        <dbReference type="EMBL" id="SFR86788.1"/>
    </source>
</evidence>
<proteinExistence type="predicted"/>
<gene>
    <name evidence="1" type="ORF">SAMN05192580_1376</name>
</gene>